<reference evidence="7 8" key="1">
    <citation type="submission" date="2014-10" db="EMBL/GenBank/DDBJ databases">
        <title>Draft genome of anammox bacterium scalindua brodae, obtained using differential coverage binning of sequence data from two enrichment reactors.</title>
        <authorList>
            <person name="Speth D.R."/>
            <person name="Russ L."/>
            <person name="Kartal B."/>
            <person name="Op den Camp H.J."/>
            <person name="Dutilh B.E."/>
            <person name="Jetten M.S."/>
        </authorList>
    </citation>
    <scope>NUCLEOTIDE SEQUENCE [LARGE SCALE GENOMIC DNA]</scope>
    <source>
        <strain evidence="7">RU1</strain>
    </source>
</reference>
<dbReference type="EC" id="2.3.1.129" evidence="7"/>
<keyword evidence="1" id="KW-0444">Lipid biosynthesis</keyword>
<dbReference type="PANTHER" id="PTHR43480">
    <property type="entry name" value="ACYL-[ACYL-CARRIER-PROTEIN]--UDP-N-ACETYLGLUCOSAMINE O-ACYLTRANSFERASE"/>
    <property type="match status" value="1"/>
</dbReference>
<dbReference type="SUPFAM" id="SSF51161">
    <property type="entry name" value="Trimeric LpxA-like enzymes"/>
    <property type="match status" value="1"/>
</dbReference>
<evidence type="ECO:0000313" key="8">
    <source>
        <dbReference type="Proteomes" id="UP000030652"/>
    </source>
</evidence>
<dbReference type="PANTHER" id="PTHR43480:SF1">
    <property type="entry name" value="ACYL-[ACYL-CARRIER-PROTEIN]--UDP-N-ACETYLGLUCOSAMINE O-ACYLTRANSFERASE, MITOCHONDRIAL-RELATED"/>
    <property type="match status" value="1"/>
</dbReference>
<sequence>MKIHSTAVIHSEAIIGKNVEIGPFSVIGENVKIDEGSIIHNNVTITGNTTIAKNNVIFPNSVIGAEPQDLKYCGEQSTLIIGSNNVIRESVTINTGTEVGGGETLIGDNNLFMSCSHIAHDCIIEDNVLLANGVLLGGHIKVEKHAKLLGLAGVQPFVTIGQHSYVGGLSRIVQDVPPYMIVEGNPAKVRKVNVIGLERSGFSQDTINTIKEAFKQLFRSETLNRNQILSELESQENLAPEIKVLIDFFRNIDKGKFGRYRESLRSTLINIA</sequence>
<dbReference type="NCBIfam" id="NF003657">
    <property type="entry name" value="PRK05289.1"/>
    <property type="match status" value="1"/>
</dbReference>
<dbReference type="GO" id="GO:0016020">
    <property type="term" value="C:membrane"/>
    <property type="evidence" value="ECO:0007669"/>
    <property type="project" value="GOC"/>
</dbReference>
<dbReference type="GO" id="GO:0008780">
    <property type="term" value="F:acyl-[acyl-carrier-protein]-UDP-N-acetylglucosamine O-acyltransferase activity"/>
    <property type="evidence" value="ECO:0007669"/>
    <property type="project" value="UniProtKB-EC"/>
</dbReference>
<evidence type="ECO:0000256" key="2">
    <source>
        <dbReference type="ARBA" id="ARBA00022556"/>
    </source>
</evidence>
<dbReference type="Pfam" id="PF00132">
    <property type="entry name" value="Hexapep"/>
    <property type="match status" value="2"/>
</dbReference>
<dbReference type="CDD" id="cd03351">
    <property type="entry name" value="LbH_UDP-GlcNAc_AT"/>
    <property type="match status" value="1"/>
</dbReference>
<dbReference type="PATRIC" id="fig|237368.3.peg.2080"/>
<dbReference type="InterPro" id="IPR010137">
    <property type="entry name" value="Lipid_A_LpxA"/>
</dbReference>
<gene>
    <name evidence="7" type="primary">lpxA_1</name>
    <name evidence="7" type="ORF">SCABRO_01914</name>
</gene>
<name>A0A0B0EH17_9BACT</name>
<evidence type="ECO:0000259" key="6">
    <source>
        <dbReference type="Pfam" id="PF13720"/>
    </source>
</evidence>
<dbReference type="NCBIfam" id="TIGR01852">
    <property type="entry name" value="lipid_A_lpxA"/>
    <property type="match status" value="1"/>
</dbReference>
<dbReference type="InterPro" id="IPR001451">
    <property type="entry name" value="Hexapep"/>
</dbReference>
<comment type="caution">
    <text evidence="7">The sequence shown here is derived from an EMBL/GenBank/DDBJ whole genome shotgun (WGS) entry which is preliminary data.</text>
</comment>
<dbReference type="Gene3D" id="1.20.1180.10">
    <property type="entry name" value="Udp N-acetylglucosamine O-acyltransferase, C-terminal domain"/>
    <property type="match status" value="1"/>
</dbReference>
<accession>A0A0B0EH17</accession>
<dbReference type="GO" id="GO:0009245">
    <property type="term" value="P:lipid A biosynthetic process"/>
    <property type="evidence" value="ECO:0007669"/>
    <property type="project" value="UniProtKB-KW"/>
</dbReference>
<dbReference type="Gene3D" id="2.160.10.10">
    <property type="entry name" value="Hexapeptide repeat proteins"/>
    <property type="match status" value="1"/>
</dbReference>
<proteinExistence type="predicted"/>
<evidence type="ECO:0000256" key="5">
    <source>
        <dbReference type="ARBA" id="ARBA00023315"/>
    </source>
</evidence>
<evidence type="ECO:0000313" key="7">
    <source>
        <dbReference type="EMBL" id="KHE92357.1"/>
    </source>
</evidence>
<dbReference type="eggNOG" id="COG1043">
    <property type="taxonomic scope" value="Bacteria"/>
</dbReference>
<evidence type="ECO:0000256" key="1">
    <source>
        <dbReference type="ARBA" id="ARBA00022516"/>
    </source>
</evidence>
<dbReference type="AlphaFoldDB" id="A0A0B0EH17"/>
<keyword evidence="2" id="KW-0441">Lipid A biosynthesis</keyword>
<dbReference type="EMBL" id="JRYO01000135">
    <property type="protein sequence ID" value="KHE92357.1"/>
    <property type="molecule type" value="Genomic_DNA"/>
</dbReference>
<dbReference type="InterPro" id="IPR037157">
    <property type="entry name" value="Acetyltransf_C_sf"/>
</dbReference>
<dbReference type="Proteomes" id="UP000030652">
    <property type="component" value="Unassembled WGS sequence"/>
</dbReference>
<keyword evidence="3 7" id="KW-0808">Transferase</keyword>
<keyword evidence="5 7" id="KW-0012">Acyltransferase</keyword>
<feature type="domain" description="UDP N-acetylglucosamine O-acyltransferase C-terminal" evidence="6">
    <location>
        <begin position="175"/>
        <end position="255"/>
    </location>
</feature>
<organism evidence="7 8">
    <name type="scientific">Candidatus Scalindua brodae</name>
    <dbReference type="NCBI Taxonomy" id="237368"/>
    <lineage>
        <taxon>Bacteria</taxon>
        <taxon>Pseudomonadati</taxon>
        <taxon>Planctomycetota</taxon>
        <taxon>Candidatus Brocadiia</taxon>
        <taxon>Candidatus Brocadiales</taxon>
        <taxon>Candidatus Scalinduaceae</taxon>
        <taxon>Candidatus Scalindua</taxon>
    </lineage>
</organism>
<dbReference type="InterPro" id="IPR029098">
    <property type="entry name" value="Acetyltransf_C"/>
</dbReference>
<dbReference type="Pfam" id="PF13720">
    <property type="entry name" value="Acetyltransf_11"/>
    <property type="match status" value="1"/>
</dbReference>
<evidence type="ECO:0000256" key="3">
    <source>
        <dbReference type="ARBA" id="ARBA00022679"/>
    </source>
</evidence>
<keyword evidence="4" id="KW-0443">Lipid metabolism</keyword>
<protein>
    <submittedName>
        <fullName evidence="7">UDP-N-acetylglucosamine acetyltransferase</fullName>
        <ecNumber evidence="7">2.3.1.129</ecNumber>
    </submittedName>
</protein>
<dbReference type="InterPro" id="IPR011004">
    <property type="entry name" value="Trimer_LpxA-like_sf"/>
</dbReference>
<evidence type="ECO:0000256" key="4">
    <source>
        <dbReference type="ARBA" id="ARBA00023098"/>
    </source>
</evidence>
<dbReference type="PIRSF" id="PIRSF000456">
    <property type="entry name" value="UDP-GlcNAc_acltr"/>
    <property type="match status" value="1"/>
</dbReference>